<evidence type="ECO:0000259" key="2">
    <source>
        <dbReference type="SMART" id="SM00014"/>
    </source>
</evidence>
<keyword evidence="1" id="KW-0812">Transmembrane</keyword>
<feature type="transmembrane region" description="Helical" evidence="1">
    <location>
        <begin position="177"/>
        <end position="194"/>
    </location>
</feature>
<keyword evidence="1" id="KW-0472">Membrane</keyword>
<dbReference type="CDD" id="cd03392">
    <property type="entry name" value="PAP2_like_2"/>
    <property type="match status" value="1"/>
</dbReference>
<dbReference type="InterPro" id="IPR036938">
    <property type="entry name" value="PAP2/HPO_sf"/>
</dbReference>
<dbReference type="Proteomes" id="UP000295794">
    <property type="component" value="Unassembled WGS sequence"/>
</dbReference>
<dbReference type="Gene3D" id="1.20.144.10">
    <property type="entry name" value="Phosphatidic acid phosphatase type 2/haloperoxidase"/>
    <property type="match status" value="1"/>
</dbReference>
<dbReference type="AlphaFoldDB" id="A0A377SRQ0"/>
<name>A0A377SRQ0_9NEIS</name>
<evidence type="ECO:0000313" key="5">
    <source>
        <dbReference type="Proteomes" id="UP000255108"/>
    </source>
</evidence>
<dbReference type="PANTHER" id="PTHR14969:SF13">
    <property type="entry name" value="AT30094P"/>
    <property type="match status" value="1"/>
</dbReference>
<evidence type="ECO:0000256" key="1">
    <source>
        <dbReference type="SAM" id="Phobius"/>
    </source>
</evidence>
<dbReference type="InterPro" id="IPR000326">
    <property type="entry name" value="PAP2/HPO"/>
</dbReference>
<accession>A0A377SRQ0</accession>
<feature type="transmembrane region" description="Helical" evidence="1">
    <location>
        <begin position="85"/>
        <end position="104"/>
    </location>
</feature>
<dbReference type="Proteomes" id="UP000255108">
    <property type="component" value="Unassembled WGS sequence"/>
</dbReference>
<feature type="transmembrane region" description="Helical" evidence="1">
    <location>
        <begin position="150"/>
        <end position="171"/>
    </location>
</feature>
<feature type="transmembrane region" description="Helical" evidence="1">
    <location>
        <begin position="124"/>
        <end position="143"/>
    </location>
</feature>
<keyword evidence="1" id="KW-1133">Transmembrane helix</keyword>
<gene>
    <name evidence="4" type="ORF">EV682_106189</name>
    <name evidence="3" type="ORF">NCTC11159_03255</name>
</gene>
<evidence type="ECO:0000313" key="6">
    <source>
        <dbReference type="Proteomes" id="UP000295794"/>
    </source>
</evidence>
<dbReference type="PANTHER" id="PTHR14969">
    <property type="entry name" value="SPHINGOSINE-1-PHOSPHATE PHOSPHOHYDROLASE"/>
    <property type="match status" value="1"/>
</dbReference>
<dbReference type="RefSeq" id="WP_115228479.1">
    <property type="nucleotide sequence ID" value="NZ_CAWOLO010000006.1"/>
</dbReference>
<dbReference type="SUPFAM" id="SSF48317">
    <property type="entry name" value="Acid phosphatase/Vanadium-dependent haloperoxidase"/>
    <property type="match status" value="1"/>
</dbReference>
<feature type="domain" description="Phosphatidic acid phosphatase type 2/haloperoxidase" evidence="2">
    <location>
        <begin position="82"/>
        <end position="192"/>
    </location>
</feature>
<keyword evidence="6" id="KW-1185">Reference proteome</keyword>
<dbReference type="OrthoDB" id="8592109at2"/>
<proteinExistence type="predicted"/>
<protein>
    <submittedName>
        <fullName evidence="4">PAP2 superfamily protein</fullName>
    </submittedName>
    <submittedName>
        <fullName evidence="3">Phosphatidylglycerophosphatase B</fullName>
    </submittedName>
</protein>
<dbReference type="EMBL" id="UGHR01000003">
    <property type="protein sequence ID" value="STR44712.1"/>
    <property type="molecule type" value="Genomic_DNA"/>
</dbReference>
<dbReference type="EMBL" id="SMBT01000006">
    <property type="protein sequence ID" value="TCU86301.1"/>
    <property type="molecule type" value="Genomic_DNA"/>
</dbReference>
<dbReference type="SMART" id="SM00014">
    <property type="entry name" value="acidPPc"/>
    <property type="match status" value="1"/>
</dbReference>
<dbReference type="Pfam" id="PF01569">
    <property type="entry name" value="PAP2"/>
    <property type="match status" value="1"/>
</dbReference>
<reference evidence="3 5" key="1">
    <citation type="submission" date="2018-06" db="EMBL/GenBank/DDBJ databases">
        <authorList>
            <consortium name="Pathogen Informatics"/>
            <person name="Doyle S."/>
        </authorList>
    </citation>
    <scope>NUCLEOTIDE SEQUENCE [LARGE SCALE GENOMIC DNA]</scope>
    <source>
        <strain evidence="3 5">NCTC11159</strain>
    </source>
</reference>
<organism evidence="3 5">
    <name type="scientific">Iodobacter fluviatilis</name>
    <dbReference type="NCBI Taxonomy" id="537"/>
    <lineage>
        <taxon>Bacteria</taxon>
        <taxon>Pseudomonadati</taxon>
        <taxon>Pseudomonadota</taxon>
        <taxon>Betaproteobacteria</taxon>
        <taxon>Neisseriales</taxon>
        <taxon>Chitinibacteraceae</taxon>
        <taxon>Iodobacter</taxon>
    </lineage>
</organism>
<evidence type="ECO:0000313" key="4">
    <source>
        <dbReference type="EMBL" id="TCU86301.1"/>
    </source>
</evidence>
<feature type="transmembrane region" description="Helical" evidence="1">
    <location>
        <begin position="45"/>
        <end position="73"/>
    </location>
</feature>
<reference evidence="4 6" key="2">
    <citation type="submission" date="2019-03" db="EMBL/GenBank/DDBJ databases">
        <title>Genomic Encyclopedia of Type Strains, Phase IV (KMG-IV): sequencing the most valuable type-strain genomes for metagenomic binning, comparative biology and taxonomic classification.</title>
        <authorList>
            <person name="Goeker M."/>
        </authorList>
    </citation>
    <scope>NUCLEOTIDE SEQUENCE [LARGE SCALE GENOMIC DNA]</scope>
    <source>
        <strain evidence="4 6">DSM 3764</strain>
    </source>
</reference>
<sequence length="206" mass="21990">MRILAITALTGTILFIFLASALNTPQLNALDDAIGNVFYNGPGFLIAACKALAWFGGAFGSLLLASVIGAGLWFKLADRHNAIGLPLAIFSGWLLNAALKFSILRPRPSLEFLASAHGPSFPSGHAMSAWIMSFVLALIASQYQPQRRTLWFGLAFCAAILGGIARLVLGVHHFSDIIAGFSVASVVVLTYCYATSRTPPLDRLQP</sequence>
<evidence type="ECO:0000313" key="3">
    <source>
        <dbReference type="EMBL" id="STR44712.1"/>
    </source>
</evidence>